<comment type="caution">
    <text evidence="2">The sequence shown here is derived from an EMBL/GenBank/DDBJ whole genome shotgun (WGS) entry which is preliminary data.</text>
</comment>
<feature type="transmembrane region" description="Helical" evidence="1">
    <location>
        <begin position="136"/>
        <end position="158"/>
    </location>
</feature>
<name>A0A2G2WY39_CAPBA</name>
<organism evidence="2 3">
    <name type="scientific">Capsicum baccatum</name>
    <name type="common">Peruvian pepper</name>
    <dbReference type="NCBI Taxonomy" id="33114"/>
    <lineage>
        <taxon>Eukaryota</taxon>
        <taxon>Viridiplantae</taxon>
        <taxon>Streptophyta</taxon>
        <taxon>Embryophyta</taxon>
        <taxon>Tracheophyta</taxon>
        <taxon>Spermatophyta</taxon>
        <taxon>Magnoliopsida</taxon>
        <taxon>eudicotyledons</taxon>
        <taxon>Gunneridae</taxon>
        <taxon>Pentapetalae</taxon>
        <taxon>asterids</taxon>
        <taxon>lamiids</taxon>
        <taxon>Solanales</taxon>
        <taxon>Solanaceae</taxon>
        <taxon>Solanoideae</taxon>
        <taxon>Capsiceae</taxon>
        <taxon>Capsicum</taxon>
    </lineage>
</organism>
<keyword evidence="1" id="KW-0812">Transmembrane</keyword>
<keyword evidence="1" id="KW-0472">Membrane</keyword>
<keyword evidence="1" id="KW-1133">Transmembrane helix</keyword>
<gene>
    <name evidence="2" type="ORF">CQW23_09836</name>
</gene>
<evidence type="ECO:0000313" key="2">
    <source>
        <dbReference type="EMBL" id="PHT50089.1"/>
    </source>
</evidence>
<evidence type="ECO:0000256" key="1">
    <source>
        <dbReference type="SAM" id="Phobius"/>
    </source>
</evidence>
<protein>
    <submittedName>
        <fullName evidence="2">Uncharacterized protein</fullName>
    </submittedName>
</protein>
<dbReference type="AlphaFoldDB" id="A0A2G2WY39"/>
<reference evidence="2 3" key="1">
    <citation type="journal article" date="2017" name="Genome Biol.">
        <title>New reference genome sequences of hot pepper reveal the massive evolution of plant disease-resistance genes by retroduplication.</title>
        <authorList>
            <person name="Kim S."/>
            <person name="Park J."/>
            <person name="Yeom S.I."/>
            <person name="Kim Y.M."/>
            <person name="Seo E."/>
            <person name="Kim K.T."/>
            <person name="Kim M.S."/>
            <person name="Lee J.M."/>
            <person name="Cheong K."/>
            <person name="Shin H.S."/>
            <person name="Kim S.B."/>
            <person name="Han K."/>
            <person name="Lee J."/>
            <person name="Park M."/>
            <person name="Lee H.A."/>
            <person name="Lee H.Y."/>
            <person name="Lee Y."/>
            <person name="Oh S."/>
            <person name="Lee J.H."/>
            <person name="Choi E."/>
            <person name="Choi E."/>
            <person name="Lee S.E."/>
            <person name="Jeon J."/>
            <person name="Kim H."/>
            <person name="Choi G."/>
            <person name="Song H."/>
            <person name="Lee J."/>
            <person name="Lee S.C."/>
            <person name="Kwon J.K."/>
            <person name="Lee H.Y."/>
            <person name="Koo N."/>
            <person name="Hong Y."/>
            <person name="Kim R.W."/>
            <person name="Kang W.H."/>
            <person name="Huh J.H."/>
            <person name="Kang B.C."/>
            <person name="Yang T.J."/>
            <person name="Lee Y.H."/>
            <person name="Bennetzen J.L."/>
            <person name="Choi D."/>
        </authorList>
    </citation>
    <scope>NUCLEOTIDE SEQUENCE [LARGE SCALE GENOMIC DNA]</scope>
    <source>
        <strain evidence="3">cv. PBC81</strain>
    </source>
</reference>
<keyword evidence="3" id="KW-1185">Reference proteome</keyword>
<dbReference type="EMBL" id="MLFT02000004">
    <property type="protein sequence ID" value="PHT50089.1"/>
    <property type="molecule type" value="Genomic_DNA"/>
</dbReference>
<feature type="transmembrane region" description="Helical" evidence="1">
    <location>
        <begin position="102"/>
        <end position="124"/>
    </location>
</feature>
<sequence length="159" mass="17447">MNVHLLKCAIHKEITPAKYSPSEGCLRNWSIPSSGFGNFSYSYGYWEWVEDVLPYYKEELELIKVLTFVKVGEFVESSDSPNLFDNIYARESYGGEGDGDPFLSIIQVAYALLLMVAVPHPSLLALPLARIFPQNAASTVIVGAAIGVTMGVVIVALVE</sequence>
<reference evidence="3" key="2">
    <citation type="journal article" date="2017" name="J. Anim. Genet.">
        <title>Multiple reference genome sequences of hot pepper reveal the massive evolution of plant disease resistance genes by retroduplication.</title>
        <authorList>
            <person name="Kim S."/>
            <person name="Park J."/>
            <person name="Yeom S.-I."/>
            <person name="Kim Y.-M."/>
            <person name="Seo E."/>
            <person name="Kim K.-T."/>
            <person name="Kim M.-S."/>
            <person name="Lee J.M."/>
            <person name="Cheong K."/>
            <person name="Shin H.-S."/>
            <person name="Kim S.-B."/>
            <person name="Han K."/>
            <person name="Lee J."/>
            <person name="Park M."/>
            <person name="Lee H.-A."/>
            <person name="Lee H.-Y."/>
            <person name="Lee Y."/>
            <person name="Oh S."/>
            <person name="Lee J.H."/>
            <person name="Choi E."/>
            <person name="Choi E."/>
            <person name="Lee S.E."/>
            <person name="Jeon J."/>
            <person name="Kim H."/>
            <person name="Choi G."/>
            <person name="Song H."/>
            <person name="Lee J."/>
            <person name="Lee S.-C."/>
            <person name="Kwon J.-K."/>
            <person name="Lee H.-Y."/>
            <person name="Koo N."/>
            <person name="Hong Y."/>
            <person name="Kim R.W."/>
            <person name="Kang W.-H."/>
            <person name="Huh J.H."/>
            <person name="Kang B.-C."/>
            <person name="Yang T.-J."/>
            <person name="Lee Y.-H."/>
            <person name="Bennetzen J.L."/>
            <person name="Choi D."/>
        </authorList>
    </citation>
    <scope>NUCLEOTIDE SEQUENCE [LARGE SCALE GENOMIC DNA]</scope>
    <source>
        <strain evidence="3">cv. PBC81</strain>
    </source>
</reference>
<dbReference type="Proteomes" id="UP000224567">
    <property type="component" value="Unassembled WGS sequence"/>
</dbReference>
<accession>A0A2G2WY39</accession>
<proteinExistence type="predicted"/>
<evidence type="ECO:0000313" key="3">
    <source>
        <dbReference type="Proteomes" id="UP000224567"/>
    </source>
</evidence>